<feature type="compositionally biased region" description="Gly residues" evidence="1">
    <location>
        <begin position="462"/>
        <end position="478"/>
    </location>
</feature>
<evidence type="ECO:0000313" key="3">
    <source>
        <dbReference type="Proteomes" id="UP000075714"/>
    </source>
</evidence>
<feature type="compositionally biased region" description="Low complexity" evidence="1">
    <location>
        <begin position="151"/>
        <end position="167"/>
    </location>
</feature>
<feature type="compositionally biased region" description="Acidic residues" evidence="1">
    <location>
        <begin position="58"/>
        <end position="76"/>
    </location>
</feature>
<accession>A0A150GW54</accession>
<feature type="compositionally biased region" description="Low complexity" evidence="1">
    <location>
        <begin position="347"/>
        <end position="372"/>
    </location>
</feature>
<comment type="caution">
    <text evidence="2">The sequence shown here is derived from an EMBL/GenBank/DDBJ whole genome shotgun (WGS) entry which is preliminary data.</text>
</comment>
<evidence type="ECO:0000313" key="2">
    <source>
        <dbReference type="EMBL" id="KXZ54034.1"/>
    </source>
</evidence>
<feature type="compositionally biased region" description="Pro residues" evidence="1">
    <location>
        <begin position="136"/>
        <end position="150"/>
    </location>
</feature>
<name>A0A150GW54_GONPE</name>
<feature type="region of interest" description="Disordered" evidence="1">
    <location>
        <begin position="32"/>
        <end position="79"/>
    </location>
</feature>
<feature type="region of interest" description="Disordered" evidence="1">
    <location>
        <begin position="347"/>
        <end position="500"/>
    </location>
</feature>
<proteinExistence type="predicted"/>
<feature type="compositionally biased region" description="Low complexity" evidence="1">
    <location>
        <begin position="178"/>
        <end position="195"/>
    </location>
</feature>
<feature type="compositionally biased region" description="Low complexity" evidence="1">
    <location>
        <begin position="215"/>
        <end position="258"/>
    </location>
</feature>
<evidence type="ECO:0000256" key="1">
    <source>
        <dbReference type="SAM" id="MobiDB-lite"/>
    </source>
</evidence>
<feature type="compositionally biased region" description="Polar residues" evidence="1">
    <location>
        <begin position="287"/>
        <end position="301"/>
    </location>
</feature>
<feature type="compositionally biased region" description="Polar residues" evidence="1">
    <location>
        <begin position="437"/>
        <end position="446"/>
    </location>
</feature>
<feature type="compositionally biased region" description="Low complexity" evidence="1">
    <location>
        <begin position="379"/>
        <end position="420"/>
    </location>
</feature>
<reference evidence="3" key="1">
    <citation type="journal article" date="2016" name="Nat. Commun.">
        <title>The Gonium pectorale genome demonstrates co-option of cell cycle regulation during the evolution of multicellularity.</title>
        <authorList>
            <person name="Hanschen E.R."/>
            <person name="Marriage T.N."/>
            <person name="Ferris P.J."/>
            <person name="Hamaji T."/>
            <person name="Toyoda A."/>
            <person name="Fujiyama A."/>
            <person name="Neme R."/>
            <person name="Noguchi H."/>
            <person name="Minakuchi Y."/>
            <person name="Suzuki M."/>
            <person name="Kawai-Toyooka H."/>
            <person name="Smith D.R."/>
            <person name="Sparks H."/>
            <person name="Anderson J."/>
            <person name="Bakaric R."/>
            <person name="Luria V."/>
            <person name="Karger A."/>
            <person name="Kirschner M.W."/>
            <person name="Durand P.M."/>
            <person name="Michod R.E."/>
            <person name="Nozaki H."/>
            <person name="Olson B.J."/>
        </authorList>
    </citation>
    <scope>NUCLEOTIDE SEQUENCE [LARGE SCALE GENOMIC DNA]</scope>
    <source>
        <strain evidence="3">NIES-2863</strain>
    </source>
</reference>
<keyword evidence="3" id="KW-1185">Reference proteome</keyword>
<dbReference type="AlphaFoldDB" id="A0A150GW54"/>
<sequence>MAAAALAANAGFLAAHGERLHRALEAEASAIAVPPPRGAWQEEQPHGDAAEPPRCGGDGEDEAEWGEEEVEEEGEGEEQRLPAYVLRRYAVVAGLREKTLARVARALAAEGARLRLSAVWGHKVGRNGRSAQPKPDASPVPAPDLRPPAARPSAAAAAAAVAAVPRLDLPERPPPSPRTSETAPQQRQWQWQQQQQEEKRRRRVSVQSSGSARGLAPGVPAQAAAAAAAAASPLRQSSASSSGSSAASAAAAAAAVSPWDSSRRRLSFADEGLAAPLSPRQPPPAGTGSTPAQSRSSTTDGTAVTAEAARRRTNVLASQVTISSLISGVQSGRLTPEEARLLAALASQQRRQQASAAPSSVASAVASALASPRDNDDQAAAARPRPPQLAAAMAAGSASVRSSAAWAASPLPSPSSAASWDGPWVGTGLTPPDLTRLASSISAPGNQGQGVGTAVAARIGGPRSGGGSVDGVAGGSSGDGREGGWAQRVTERLSQQGAST</sequence>
<feature type="region of interest" description="Disordered" evidence="1">
    <location>
        <begin position="125"/>
        <end position="311"/>
    </location>
</feature>
<organism evidence="2 3">
    <name type="scientific">Gonium pectorale</name>
    <name type="common">Green alga</name>
    <dbReference type="NCBI Taxonomy" id="33097"/>
    <lineage>
        <taxon>Eukaryota</taxon>
        <taxon>Viridiplantae</taxon>
        <taxon>Chlorophyta</taxon>
        <taxon>core chlorophytes</taxon>
        <taxon>Chlorophyceae</taxon>
        <taxon>CS clade</taxon>
        <taxon>Chlamydomonadales</taxon>
        <taxon>Volvocaceae</taxon>
        <taxon>Gonium</taxon>
    </lineage>
</organism>
<dbReference type="EMBL" id="LSYV01000006">
    <property type="protein sequence ID" value="KXZ54034.1"/>
    <property type="molecule type" value="Genomic_DNA"/>
</dbReference>
<gene>
    <name evidence="2" type="ORF">GPECTOR_5g143</name>
</gene>
<protein>
    <submittedName>
        <fullName evidence="2">Uncharacterized protein</fullName>
    </submittedName>
</protein>
<dbReference type="Proteomes" id="UP000075714">
    <property type="component" value="Unassembled WGS sequence"/>
</dbReference>